<keyword evidence="4" id="KW-1185">Reference proteome</keyword>
<dbReference type="Gene3D" id="3.30.1540.10">
    <property type="entry name" value="formyl-coa transferase, domain 3"/>
    <property type="match status" value="1"/>
</dbReference>
<dbReference type="FunFam" id="3.40.50.10540:FF:000005">
    <property type="entry name" value="succinate--hydroxymethylglutarate CoA-transferase isoform X1"/>
    <property type="match status" value="1"/>
</dbReference>
<reference evidence="3 4" key="1">
    <citation type="journal article" date="2018" name="Elife">
        <title>Firefly genomes illuminate parallel origins of bioluminescence in beetles.</title>
        <authorList>
            <person name="Fallon T.R."/>
            <person name="Lower S.E."/>
            <person name="Chang C.H."/>
            <person name="Bessho-Uehara M."/>
            <person name="Martin G.J."/>
            <person name="Bewick A.J."/>
            <person name="Behringer M."/>
            <person name="Debat H.J."/>
            <person name="Wong I."/>
            <person name="Day J.C."/>
            <person name="Suvorov A."/>
            <person name="Silva C.J."/>
            <person name="Stanger-Hall K.F."/>
            <person name="Hall D.W."/>
            <person name="Schmitz R.J."/>
            <person name="Nelson D.R."/>
            <person name="Lewis S.M."/>
            <person name="Shigenobu S."/>
            <person name="Bybee S.M."/>
            <person name="Larracuente A.M."/>
            <person name="Oba Y."/>
            <person name="Weng J.K."/>
        </authorList>
    </citation>
    <scope>NUCLEOTIDE SEQUENCE [LARGE SCALE GENOMIC DNA]</scope>
    <source>
        <strain evidence="3">1611_PpyrPB1</strain>
        <tissue evidence="3">Whole body</tissue>
    </source>
</reference>
<dbReference type="InterPro" id="IPR023606">
    <property type="entry name" value="CoA-Trfase_III_dom_1_sf"/>
</dbReference>
<dbReference type="AlphaFoldDB" id="A0A5N4AJD6"/>
<comment type="similarity">
    <text evidence="1">Belongs to the CoA-transferase III family.</text>
</comment>
<organism evidence="3 4">
    <name type="scientific">Photinus pyralis</name>
    <name type="common">Common eastern firefly</name>
    <name type="synonym">Lampyris pyralis</name>
    <dbReference type="NCBI Taxonomy" id="7054"/>
    <lineage>
        <taxon>Eukaryota</taxon>
        <taxon>Metazoa</taxon>
        <taxon>Ecdysozoa</taxon>
        <taxon>Arthropoda</taxon>
        <taxon>Hexapoda</taxon>
        <taxon>Insecta</taxon>
        <taxon>Pterygota</taxon>
        <taxon>Neoptera</taxon>
        <taxon>Endopterygota</taxon>
        <taxon>Coleoptera</taxon>
        <taxon>Polyphaga</taxon>
        <taxon>Elateriformia</taxon>
        <taxon>Elateroidea</taxon>
        <taxon>Lampyridae</taxon>
        <taxon>Lampyrinae</taxon>
        <taxon>Photinus</taxon>
    </lineage>
</organism>
<gene>
    <name evidence="3" type="ORF">PPYR_15776</name>
</gene>
<dbReference type="SUPFAM" id="SSF89796">
    <property type="entry name" value="CoA-transferase family III (CaiB/BaiF)"/>
    <property type="match status" value="1"/>
</dbReference>
<dbReference type="GO" id="GO:0005739">
    <property type="term" value="C:mitochondrion"/>
    <property type="evidence" value="ECO:0007669"/>
    <property type="project" value="TreeGrafter"/>
</dbReference>
<dbReference type="GO" id="GO:0047369">
    <property type="term" value="F:succinate-hydroxymethylglutarate CoA-transferase activity"/>
    <property type="evidence" value="ECO:0007669"/>
    <property type="project" value="TreeGrafter"/>
</dbReference>
<evidence type="ECO:0000256" key="1">
    <source>
        <dbReference type="ARBA" id="ARBA00008383"/>
    </source>
</evidence>
<protein>
    <recommendedName>
        <fullName evidence="5">Succinate--hydroxymethylglutarate CoA-transferase</fullName>
    </recommendedName>
</protein>
<dbReference type="PANTHER" id="PTHR48207:SF3">
    <property type="entry name" value="SUCCINATE--HYDROXYMETHYLGLUTARATE COA-TRANSFERASE"/>
    <property type="match status" value="1"/>
</dbReference>
<sequence length="434" mass="47507">MNALRRSVVFYHSKFNPAYHNVIKSITTTSTGVADNVSPLEGVRVLDLTRIVAGPYCTMILGDLGAEVIKIERLGTGDECRRWGPPFINDSPETCYFVAVNRNKKSVCVDMKSKNGREIIYELAKKSDVLVENFVPGGLDKLRLGYEDIRGIAPHLIYCSISGYGNVGPYRNKPGYDVIAASMGGLLHITGPEDGAPVKVGIAMTDIATGLYAHGAIMASLIKRSRTGLGQKIDCNLLSTQLSTLINIGSNYLNAEMEGKRWGTAHESIVPYETFPTKNGYLTIGAGSDQQYVDFCKRIGQPNLATNPKFVTNKKRIENRKELLNLLYPVFLSKTNAEWMQIFEGSSSPCGPVNSLREAFDDPHVKAIGIVKELQHATAGHVKVVGPPVVYSTGGNYVRSPPPALGEHTREVLKGVLQFNDDYIDTLVSEKVIQ</sequence>
<dbReference type="Gene3D" id="3.40.50.10540">
    <property type="entry name" value="Crotonobetainyl-coa:carnitine coa-transferase, domain 1"/>
    <property type="match status" value="1"/>
</dbReference>
<dbReference type="InterPro" id="IPR003673">
    <property type="entry name" value="CoA-Trfase_fam_III"/>
</dbReference>
<dbReference type="InterPro" id="IPR044855">
    <property type="entry name" value="CoA-Trfase_III_dom3_sf"/>
</dbReference>
<comment type="caution">
    <text evidence="3">The sequence shown here is derived from an EMBL/GenBank/DDBJ whole genome shotgun (WGS) entry which is preliminary data.</text>
</comment>
<name>A0A5N4AJD6_PHOPY</name>
<dbReference type="EMBL" id="VVIM01000006">
    <property type="protein sequence ID" value="KAB0797462.1"/>
    <property type="molecule type" value="Genomic_DNA"/>
</dbReference>
<dbReference type="InParanoid" id="A0A5N4AJD6"/>
<dbReference type="PANTHER" id="PTHR48207">
    <property type="entry name" value="SUCCINATE--HYDROXYMETHYLGLUTARATE COA-TRANSFERASE"/>
    <property type="match status" value="1"/>
</dbReference>
<dbReference type="Proteomes" id="UP000327044">
    <property type="component" value="Unassembled WGS sequence"/>
</dbReference>
<evidence type="ECO:0000313" key="3">
    <source>
        <dbReference type="EMBL" id="KAB0797462.1"/>
    </source>
</evidence>
<dbReference type="FunCoup" id="A0A5N4AJD6">
    <property type="interactions" value="20"/>
</dbReference>
<keyword evidence="2" id="KW-0808">Transferase</keyword>
<dbReference type="OrthoDB" id="5863171at2759"/>
<dbReference type="Pfam" id="PF02515">
    <property type="entry name" value="CoA_transf_3"/>
    <property type="match status" value="1"/>
</dbReference>
<proteinExistence type="inferred from homology"/>
<dbReference type="InterPro" id="IPR050483">
    <property type="entry name" value="CoA-transferase_III_domain"/>
</dbReference>
<evidence type="ECO:0000256" key="2">
    <source>
        <dbReference type="ARBA" id="ARBA00022679"/>
    </source>
</evidence>
<evidence type="ECO:0000313" key="4">
    <source>
        <dbReference type="Proteomes" id="UP000327044"/>
    </source>
</evidence>
<accession>A0A5N4AJD6</accession>
<evidence type="ECO:0008006" key="5">
    <source>
        <dbReference type="Google" id="ProtNLM"/>
    </source>
</evidence>